<dbReference type="AlphaFoldDB" id="A0A6M3KLC1"/>
<name>A0A6M3KLC1_9ZZZZ</name>
<protein>
    <submittedName>
        <fullName evidence="1">Putative capsid protein</fullName>
    </submittedName>
</protein>
<dbReference type="InterPro" id="IPR006441">
    <property type="entry name" value="Phage_P2_GpN"/>
</dbReference>
<accession>A0A6M3KLC1</accession>
<sequence>MRNDTRLLYTALLAHVGQLNGVANAATTFSVAPSVQQTLENKIQESSDFLSRINIVPVVEQMGDKLGLGINGPVASRTNTANADRQTRDVHTLDERGYKCEKTNFDTHIKYATLDAWAKFKDFQIRVRNQIIARQALDRMLIGFHGTSVAADTNLAANPLLQDVNKGWLQNLREEAPARVMTEGTTAGVVKVGTAGDYKNLDALVFDAIRLLDPWFQNNPNLVCMLGRNLLDDKYFPLVNVDQAPTETLAADIVISQKRVGGLQAAAVPFFPDNTLLITTYDNLSIYWQESARRRRMEDNPKRDRIENYESSNDAYVVENTGMAAMVENIELA</sequence>
<proteinExistence type="predicted"/>
<dbReference type="EMBL" id="MT142493">
    <property type="protein sequence ID" value="QJA82662.1"/>
    <property type="molecule type" value="Genomic_DNA"/>
</dbReference>
<evidence type="ECO:0000313" key="1">
    <source>
        <dbReference type="EMBL" id="QJA82662.1"/>
    </source>
</evidence>
<dbReference type="Pfam" id="PF05125">
    <property type="entry name" value="Phage_cap_P2"/>
    <property type="match status" value="1"/>
</dbReference>
<reference evidence="1" key="1">
    <citation type="submission" date="2020-03" db="EMBL/GenBank/DDBJ databases">
        <title>The deep terrestrial virosphere.</title>
        <authorList>
            <person name="Holmfeldt K."/>
            <person name="Nilsson E."/>
            <person name="Simone D."/>
            <person name="Lopez-Fernandez M."/>
            <person name="Wu X."/>
            <person name="de Brujin I."/>
            <person name="Lundin D."/>
            <person name="Andersson A."/>
            <person name="Bertilsson S."/>
            <person name="Dopson M."/>
        </authorList>
    </citation>
    <scope>NUCLEOTIDE SEQUENCE</scope>
    <source>
        <strain evidence="1">MM415A00378</strain>
    </source>
</reference>
<gene>
    <name evidence="1" type="ORF">MM415A00378_0007</name>
</gene>
<dbReference type="NCBIfam" id="TIGR01551">
    <property type="entry name" value="major_capsid_P2"/>
    <property type="match status" value="1"/>
</dbReference>
<organism evidence="1">
    <name type="scientific">viral metagenome</name>
    <dbReference type="NCBI Taxonomy" id="1070528"/>
    <lineage>
        <taxon>unclassified sequences</taxon>
        <taxon>metagenomes</taxon>
        <taxon>organismal metagenomes</taxon>
    </lineage>
</organism>